<dbReference type="VEuPathDB" id="TriTrypDB:ECC02_009858"/>
<proteinExistence type="predicted"/>
<dbReference type="Proteomes" id="UP000246121">
    <property type="component" value="Unassembled WGS sequence"/>
</dbReference>
<reference evidence="1 2" key="1">
    <citation type="journal article" date="2018" name="Microb. Genom.">
        <title>Expanding an expanded genome: long-read sequencing of Trypanosoma cruzi.</title>
        <authorList>
            <person name="Berna L."/>
            <person name="Rodriguez M."/>
            <person name="Chiribao M.L."/>
            <person name="Parodi-Talice A."/>
            <person name="Pita S."/>
            <person name="Rijo G."/>
            <person name="Alvarez-Valin F."/>
            <person name="Robello C."/>
        </authorList>
    </citation>
    <scope>NUCLEOTIDE SEQUENCE [LARGE SCALE GENOMIC DNA]</scope>
    <source>
        <strain evidence="1 2">Dm28c</strain>
    </source>
</reference>
<name>A0A2V2UY76_TRYCR</name>
<dbReference type="VEuPathDB" id="TriTrypDB:TcCLB.508637.100"/>
<accession>A0A2V2UY76</accession>
<organism evidence="1 2">
    <name type="scientific">Trypanosoma cruzi</name>
    <dbReference type="NCBI Taxonomy" id="5693"/>
    <lineage>
        <taxon>Eukaryota</taxon>
        <taxon>Discoba</taxon>
        <taxon>Euglenozoa</taxon>
        <taxon>Kinetoplastea</taxon>
        <taxon>Metakinetoplastina</taxon>
        <taxon>Trypanosomatida</taxon>
        <taxon>Trypanosomatidae</taxon>
        <taxon>Trypanosoma</taxon>
        <taxon>Schizotrypanum</taxon>
    </lineage>
</organism>
<dbReference type="VEuPathDB" id="TriTrypDB:TCSYLVIO_007975"/>
<dbReference type="EMBL" id="PRFA01000079">
    <property type="protein sequence ID" value="PWU88132.1"/>
    <property type="molecule type" value="Genomic_DNA"/>
</dbReference>
<dbReference type="AlphaFoldDB" id="A0A2V2UY76"/>
<evidence type="ECO:0000313" key="2">
    <source>
        <dbReference type="Proteomes" id="UP000246121"/>
    </source>
</evidence>
<dbReference type="VEuPathDB" id="TriTrypDB:TcBrA4_0046770"/>
<dbReference type="VEuPathDB" id="TriTrypDB:TCDM_05630"/>
<dbReference type="VEuPathDB" id="TriTrypDB:TcCLB.511911.140"/>
<dbReference type="VEuPathDB" id="TriTrypDB:C3747_99g69"/>
<dbReference type="VEuPathDB" id="TriTrypDB:Tc_MARK_992"/>
<dbReference type="VEuPathDB" id="TriTrypDB:TcG_06235"/>
<comment type="caution">
    <text evidence="1">The sequence shown here is derived from an EMBL/GenBank/DDBJ whole genome shotgun (WGS) entry which is preliminary data.</text>
</comment>
<gene>
    <name evidence="1" type="ORF">C4B63_79g86</name>
</gene>
<sequence>MSIVASFVSECVRNGRWIRGLLALHGSLHSDELDVSKARIQLATTIINKDWCTALALVRTKDTFYLDELSKFIYECSRSACFPSEVFVNVVETFLQSVGGRNEGQNRIFVSAIKWTTWNQALQFLTMLESPDGKSIKEVSEWLRISRVFGSNEKRYIINTVLMQLNSSDLDHLNVATQANQRTKRALPVFSATGRQENSGLAKALNSLKTNDFLSMTSVARIANATMRGENVSWKLALSLVLKHRVVEDLNEMFARLIGVCCPQNWRVALDHFHLEGKFALWLASRQSWRAGLIVSQSNLIPVSEAYDILSRCATPTTESRKLITLSGASKRICAPSKRAIASMLASGYLLEELQLSAFSKVCQRTGDWESALLLFDRVATDEFQRRAIFSLLESCPNTTTEKVLGLVNNRHPASASTTYMMIKHSKSWTEALHILRYVMARGTRCNPQILSAFMDVDPPFNVLSLVLRKMKNATNKGILRRLKSRENGGFSR</sequence>
<protein>
    <submittedName>
        <fullName evidence="1">Uncharacterized protein</fullName>
    </submittedName>
</protein>
<evidence type="ECO:0000313" key="1">
    <source>
        <dbReference type="EMBL" id="PWU88132.1"/>
    </source>
</evidence>
<dbReference type="VEuPathDB" id="TriTrypDB:C4B63_79g86"/>
<dbReference type="VEuPathDB" id="TriTrypDB:TcCL_ESM08388"/>